<evidence type="ECO:0000313" key="3">
    <source>
        <dbReference type="Proteomes" id="UP000662857"/>
    </source>
</evidence>
<proteinExistence type="predicted"/>
<dbReference type="EMBL" id="CP070499">
    <property type="protein sequence ID" value="QSB13403.1"/>
    <property type="molecule type" value="Genomic_DNA"/>
</dbReference>
<dbReference type="RefSeq" id="WP_239675487.1">
    <property type="nucleotide sequence ID" value="NZ_CP070499.1"/>
</dbReference>
<name>A0A895YD72_9ACTN</name>
<dbReference type="CDD" id="cd02440">
    <property type="entry name" value="AdoMet_MTases"/>
    <property type="match status" value="1"/>
</dbReference>
<keyword evidence="3" id="KW-1185">Reference proteome</keyword>
<dbReference type="PANTHER" id="PTHR42912:SF93">
    <property type="entry name" value="N6-ADENOSINE-METHYLTRANSFERASE TMT1A"/>
    <property type="match status" value="1"/>
</dbReference>
<dbReference type="InterPro" id="IPR029063">
    <property type="entry name" value="SAM-dependent_MTases_sf"/>
</dbReference>
<accession>A0A895YD72</accession>
<reference evidence="2" key="1">
    <citation type="submission" date="2021-02" db="EMBL/GenBank/DDBJ databases">
        <title>Natrosporangium hydrolyticum gen. nov., sp. nov, a haloalkaliphilic actinobacterium from a soda solonchak soil.</title>
        <authorList>
            <person name="Sorokin D.Y."/>
            <person name="Khijniak T.V."/>
            <person name="Zakharycheva A.P."/>
            <person name="Boueva O.V."/>
            <person name="Ariskina E.V."/>
            <person name="Hahnke R.L."/>
            <person name="Bunk B."/>
            <person name="Sproer C."/>
            <person name="Schumann P."/>
            <person name="Evtushenko L.I."/>
            <person name="Kublanov I.V."/>
        </authorList>
    </citation>
    <scope>NUCLEOTIDE SEQUENCE</scope>
    <source>
        <strain evidence="2">DSM 106523</strain>
    </source>
</reference>
<dbReference type="InterPro" id="IPR013216">
    <property type="entry name" value="Methyltransf_11"/>
</dbReference>
<dbReference type="KEGG" id="nhy:JQS43_17505"/>
<dbReference type="Gene3D" id="3.40.50.150">
    <property type="entry name" value="Vaccinia Virus protein VP39"/>
    <property type="match status" value="1"/>
</dbReference>
<organism evidence="2 3">
    <name type="scientific">Natronosporangium hydrolyticum</name>
    <dbReference type="NCBI Taxonomy" id="2811111"/>
    <lineage>
        <taxon>Bacteria</taxon>
        <taxon>Bacillati</taxon>
        <taxon>Actinomycetota</taxon>
        <taxon>Actinomycetes</taxon>
        <taxon>Micromonosporales</taxon>
        <taxon>Micromonosporaceae</taxon>
        <taxon>Natronosporangium</taxon>
    </lineage>
</organism>
<dbReference type="AlphaFoldDB" id="A0A895YD72"/>
<dbReference type="GO" id="GO:0008757">
    <property type="term" value="F:S-adenosylmethionine-dependent methyltransferase activity"/>
    <property type="evidence" value="ECO:0007669"/>
    <property type="project" value="InterPro"/>
</dbReference>
<feature type="domain" description="Methyltransferase type 11" evidence="1">
    <location>
        <begin position="68"/>
        <end position="165"/>
    </location>
</feature>
<dbReference type="SUPFAM" id="SSF53335">
    <property type="entry name" value="S-adenosyl-L-methionine-dependent methyltransferases"/>
    <property type="match status" value="1"/>
</dbReference>
<keyword evidence="2" id="KW-0808">Transferase</keyword>
<sequence>MTEAIGTAPDDYDATHTALHDGALMRLLYAEGMGDQYPAEVEPFSSCTWWLLGQLVSTLRLQPDDLLVDLGCGRGGPGLWLARALSLRLIGVDFSPAAVELAKRRVAAFVPPGRAEFRVATFDQTGLPDGSAAGVVSIDALPIAEDRPAALREVHRILAAGGRCALTVRSRPGVVGKDWQAMALAAGLVVEDALPNPYHDQHWQRLYAIWLANADELRSELGDRAADNLLAEARAGQRRRWDGLPPPLLLVLRRPE</sequence>
<evidence type="ECO:0000259" key="1">
    <source>
        <dbReference type="Pfam" id="PF08241"/>
    </source>
</evidence>
<dbReference type="InterPro" id="IPR050508">
    <property type="entry name" value="Methyltransf_Superfamily"/>
</dbReference>
<keyword evidence="2" id="KW-0489">Methyltransferase</keyword>
<dbReference type="Proteomes" id="UP000662857">
    <property type="component" value="Chromosome"/>
</dbReference>
<dbReference type="Pfam" id="PF08241">
    <property type="entry name" value="Methyltransf_11"/>
    <property type="match status" value="1"/>
</dbReference>
<dbReference type="GO" id="GO:0032259">
    <property type="term" value="P:methylation"/>
    <property type="evidence" value="ECO:0007669"/>
    <property type="project" value="UniProtKB-KW"/>
</dbReference>
<protein>
    <submittedName>
        <fullName evidence="2">Methyltransferase domain-containing protein</fullName>
    </submittedName>
</protein>
<dbReference type="PANTHER" id="PTHR42912">
    <property type="entry name" value="METHYLTRANSFERASE"/>
    <property type="match status" value="1"/>
</dbReference>
<evidence type="ECO:0000313" key="2">
    <source>
        <dbReference type="EMBL" id="QSB13403.1"/>
    </source>
</evidence>
<gene>
    <name evidence="2" type="ORF">JQS43_17505</name>
</gene>